<evidence type="ECO:0000313" key="3">
    <source>
        <dbReference type="Proteomes" id="UP000886817"/>
    </source>
</evidence>
<dbReference type="AlphaFoldDB" id="A0A9D2B3L2"/>
<feature type="region of interest" description="Disordered" evidence="1">
    <location>
        <begin position="164"/>
        <end position="184"/>
    </location>
</feature>
<dbReference type="Proteomes" id="UP000886817">
    <property type="component" value="Unassembled WGS sequence"/>
</dbReference>
<organism evidence="2 3">
    <name type="scientific">Candidatus Blautia gallistercoris</name>
    <dbReference type="NCBI Taxonomy" id="2838490"/>
    <lineage>
        <taxon>Bacteria</taxon>
        <taxon>Bacillati</taxon>
        <taxon>Bacillota</taxon>
        <taxon>Clostridia</taxon>
        <taxon>Lachnospirales</taxon>
        <taxon>Lachnospiraceae</taxon>
        <taxon>Blautia</taxon>
    </lineage>
</organism>
<dbReference type="Pfam" id="PF18960">
    <property type="entry name" value="DUF5702"/>
    <property type="match status" value="1"/>
</dbReference>
<dbReference type="InterPro" id="IPR043756">
    <property type="entry name" value="DUF5702"/>
</dbReference>
<gene>
    <name evidence="2" type="ORF">IAA45_09505</name>
</gene>
<name>A0A9D2B3L2_9FIRM</name>
<reference evidence="2" key="2">
    <citation type="submission" date="2021-04" db="EMBL/GenBank/DDBJ databases">
        <authorList>
            <person name="Gilroy R."/>
        </authorList>
    </citation>
    <scope>NUCLEOTIDE SEQUENCE</scope>
    <source>
        <strain evidence="2">ChiSjej1B19-8411</strain>
    </source>
</reference>
<proteinExistence type="predicted"/>
<comment type="caution">
    <text evidence="2">The sequence shown here is derived from an EMBL/GenBank/DDBJ whole genome shotgun (WGS) entry which is preliminary data.</text>
</comment>
<protein>
    <submittedName>
        <fullName evidence="2">Uncharacterized protein</fullName>
    </submittedName>
</protein>
<reference evidence="2" key="1">
    <citation type="journal article" date="2021" name="PeerJ">
        <title>Extensive microbial diversity within the chicken gut microbiome revealed by metagenomics and culture.</title>
        <authorList>
            <person name="Gilroy R."/>
            <person name="Ravi A."/>
            <person name="Getino M."/>
            <person name="Pursley I."/>
            <person name="Horton D.L."/>
            <person name="Alikhan N.F."/>
            <person name="Baker D."/>
            <person name="Gharbi K."/>
            <person name="Hall N."/>
            <person name="Watson M."/>
            <person name="Adriaenssens E.M."/>
            <person name="Foster-Nyarko E."/>
            <person name="Jarju S."/>
            <person name="Secka A."/>
            <person name="Antonio M."/>
            <person name="Oren A."/>
            <person name="Chaudhuri R.R."/>
            <person name="La Ragione R."/>
            <person name="Hildebrand F."/>
            <person name="Pallen M.J."/>
        </authorList>
    </citation>
    <scope>NUCLEOTIDE SEQUENCE</scope>
    <source>
        <strain evidence="2">ChiSjej1B19-8411</strain>
    </source>
</reference>
<evidence type="ECO:0000256" key="1">
    <source>
        <dbReference type="SAM" id="MobiDB-lite"/>
    </source>
</evidence>
<sequence>MLSLSVALVCVQITSVKLAASRAQIAGALDIGMYSLFAQYDQELLENYELFYLDGSFGSGSLNMGRMYDVVSAYMEPVLEQNFTELELESGGWTGYQLATDDSGASFYRQAVEAERLLLADQGIQLLLGKVQSQTATAREQEQMQESRGKESILEQYDTEIQKAAEASEETEFTNEEPAAPPADLQENPIDVIRRIQKMGILELVLEQPQKVSGLHVEPGELLSGRSQNQGMPMGREDVQEGTADRLLFQEYLLNKCGNFLQPGNGGLAYQTEYILFGESSDVENLKKTVNRILLLREGANLIHLYSDGEKSAQAGALASGIAAAFLIPVAEPVIRLAILACWAFGESILDVRELLAGGKIALVKDKSSWQLSLENLPKLLEHLDSDRKEAENGLTYQDYLRILLFMQGKEEKLERGMDMVECSVRAMEGKQNFRLDCCIAAAEISVDVRAGMQKSFTGIRAYTYEQAGG</sequence>
<evidence type="ECO:0000313" key="2">
    <source>
        <dbReference type="EMBL" id="HIX59933.1"/>
    </source>
</evidence>
<dbReference type="EMBL" id="DXEX01000204">
    <property type="protein sequence ID" value="HIX59933.1"/>
    <property type="molecule type" value="Genomic_DNA"/>
</dbReference>
<accession>A0A9D2B3L2</accession>